<evidence type="ECO:0000256" key="9">
    <source>
        <dbReference type="ARBA" id="ARBA00024532"/>
    </source>
</evidence>
<dbReference type="EMBL" id="CAJFDH010000006">
    <property type="protein sequence ID" value="CAD5230381.1"/>
    <property type="molecule type" value="Genomic_DNA"/>
</dbReference>
<feature type="transmembrane region" description="Helical" evidence="14">
    <location>
        <begin position="79"/>
        <end position="98"/>
    </location>
</feature>
<dbReference type="GO" id="GO:0005783">
    <property type="term" value="C:endoplasmic reticulum"/>
    <property type="evidence" value="ECO:0007669"/>
    <property type="project" value="TreeGrafter"/>
</dbReference>
<dbReference type="AlphaFoldDB" id="A0A811LRU1"/>
<evidence type="ECO:0000256" key="3">
    <source>
        <dbReference type="ARBA" id="ARBA00022741"/>
    </source>
</evidence>
<keyword evidence="14" id="KW-0812">Transmembrane</keyword>
<evidence type="ECO:0000256" key="1">
    <source>
        <dbReference type="ARBA" id="ARBA00006432"/>
    </source>
</evidence>
<sequence length="763" mass="85914">MLTRRAIVTVNQVYLSPLRNSRAFSLKPKIGWDGPVKASVPGQEKGLAKGLGFEPEEPSSWLYKVIPGGLLPAAMVKTGMLSTVGMPAMLGALVFWWYRVRLPIQKFKPFLDLENQTRKLPDGSRISSFLKSDVLQKTAFQNVKTLYDVIRVGAEASKNGDMLGHRVIQDDGTQPYVWLSYKDMIQQSDDLAHAFRKLEIPPGDKTNIGIYCRNRPEWVVVEHAAYAFSNAVVPLYNTLGLGAATYILNQTEAQIVICDSMEKADKILETNVQCPKVKYIAVCDLVDFSDLRKRNFKDHGIQLFSFQELLEIGQAEKRIPHVKPESDTVATICYTSGTTGDPKGVVLTHGNIVADTSVIMCYRHLMDDKDKETMFSFLPMAHMYDRMLQNVMFQLGHRVGYYNGNLLELVNDMQALKPTIMPCVPRVINKVYDKVMAEVNSKWYKRLLFKVAIDYKMRELQAGICRQDSFFDKVVFKKIQNLFGGRMKVVFTGSAPISRNVLSFARCAFGCHIFEGYGQTECVAAATVGTIGDNRPGHVGAPIPCCAVKLVDVPELNYMVKDNKGEVCIRGYNVTPGYYKNPEETKNAIDADGWLHTGDIGLFEEQGTLKIIDRKKHIFKLAQGEYIAPEKIENVYTRSGYISQAYVHGDSLQSTLVAIIVPDPETVTRAAAKKLNLKGLTLEELCQKSEVRNMIKEDMRAMARDSGLHSFEQAKAIYLEIEPFTVENGLLTPTMKTKRPELAKKYAYDIDKMYRRMVKDEKL</sequence>
<dbReference type="CDD" id="cd05927">
    <property type="entry name" value="LC-FACS_euk"/>
    <property type="match status" value="1"/>
</dbReference>
<dbReference type="Proteomes" id="UP000783686">
    <property type="component" value="Unassembled WGS sequence"/>
</dbReference>
<dbReference type="OrthoDB" id="1700726at2759"/>
<evidence type="ECO:0000256" key="4">
    <source>
        <dbReference type="ARBA" id="ARBA00022832"/>
    </source>
</evidence>
<dbReference type="EC" id="6.2.1.3" evidence="13"/>
<keyword evidence="14" id="KW-0472">Membrane</keyword>
<comment type="catalytic activity">
    <reaction evidence="9">
        <text>15-hydroxy-(5Z,8Z,11Z,13E)-eicosatetraenoate + ATP + CoA = 15-hydroxy-(5Z,8Z,11Z,13E)-eicosatetraenoyl-CoA + AMP + diphosphate</text>
        <dbReference type="Rhea" id="RHEA:52116"/>
        <dbReference type="ChEBI" id="CHEBI:30616"/>
        <dbReference type="ChEBI" id="CHEBI:33019"/>
        <dbReference type="ChEBI" id="CHEBI:57287"/>
        <dbReference type="ChEBI" id="CHEBI:78832"/>
        <dbReference type="ChEBI" id="CHEBI:136409"/>
        <dbReference type="ChEBI" id="CHEBI:456215"/>
    </reaction>
    <physiologicalReaction direction="left-to-right" evidence="9">
        <dbReference type="Rhea" id="RHEA:52117"/>
    </physiologicalReaction>
</comment>
<keyword evidence="14" id="KW-1133">Transmembrane helix</keyword>
<keyword evidence="4 13" id="KW-0276">Fatty acid metabolism</keyword>
<keyword evidence="2 13" id="KW-0436">Ligase</keyword>
<evidence type="ECO:0000313" key="17">
    <source>
        <dbReference type="Proteomes" id="UP000614601"/>
    </source>
</evidence>
<feature type="domain" description="AMP-dependent synthetase/ligase" evidence="15">
    <location>
        <begin position="170"/>
        <end position="579"/>
    </location>
</feature>
<dbReference type="PROSITE" id="PS00455">
    <property type="entry name" value="AMP_BINDING"/>
    <property type="match status" value="1"/>
</dbReference>
<dbReference type="GO" id="GO:0047676">
    <property type="term" value="F:arachidonate-CoA ligase activity"/>
    <property type="evidence" value="ECO:0007669"/>
    <property type="project" value="UniProtKB-EC"/>
</dbReference>
<dbReference type="InterPro" id="IPR000873">
    <property type="entry name" value="AMP-dep_synth/lig_dom"/>
</dbReference>
<evidence type="ECO:0000256" key="11">
    <source>
        <dbReference type="ARBA" id="ARBA00024565"/>
    </source>
</evidence>
<comment type="catalytic activity">
    <reaction evidence="12">
        <text>hexadecanoate + ATP + CoA = hexadecanoyl-CoA + AMP + diphosphate</text>
        <dbReference type="Rhea" id="RHEA:30751"/>
        <dbReference type="ChEBI" id="CHEBI:7896"/>
        <dbReference type="ChEBI" id="CHEBI:30616"/>
        <dbReference type="ChEBI" id="CHEBI:33019"/>
        <dbReference type="ChEBI" id="CHEBI:57287"/>
        <dbReference type="ChEBI" id="CHEBI:57379"/>
        <dbReference type="ChEBI" id="CHEBI:456215"/>
    </reaction>
    <physiologicalReaction direction="left-to-right" evidence="12">
        <dbReference type="Rhea" id="RHEA:30752"/>
    </physiologicalReaction>
</comment>
<evidence type="ECO:0000259" key="15">
    <source>
        <dbReference type="Pfam" id="PF00501"/>
    </source>
</evidence>
<dbReference type="GO" id="GO:0016020">
    <property type="term" value="C:membrane"/>
    <property type="evidence" value="ECO:0007669"/>
    <property type="project" value="TreeGrafter"/>
</dbReference>
<organism evidence="16 17">
    <name type="scientific">Bursaphelenchus okinawaensis</name>
    <dbReference type="NCBI Taxonomy" id="465554"/>
    <lineage>
        <taxon>Eukaryota</taxon>
        <taxon>Metazoa</taxon>
        <taxon>Ecdysozoa</taxon>
        <taxon>Nematoda</taxon>
        <taxon>Chromadorea</taxon>
        <taxon>Rhabditida</taxon>
        <taxon>Tylenchina</taxon>
        <taxon>Tylenchomorpha</taxon>
        <taxon>Aphelenchoidea</taxon>
        <taxon>Aphelenchoididae</taxon>
        <taxon>Bursaphelenchus</taxon>
    </lineage>
</organism>
<keyword evidence="17" id="KW-1185">Reference proteome</keyword>
<comment type="catalytic activity">
    <reaction evidence="11">
        <text>(E)-hexadec-2-enoate + ATP + CoA = (2E)-hexadecenoyl-CoA + AMP + diphosphate</text>
        <dbReference type="Rhea" id="RHEA:36139"/>
        <dbReference type="ChEBI" id="CHEBI:30616"/>
        <dbReference type="ChEBI" id="CHEBI:33019"/>
        <dbReference type="ChEBI" id="CHEBI:57287"/>
        <dbReference type="ChEBI" id="CHEBI:61526"/>
        <dbReference type="ChEBI" id="CHEBI:72745"/>
        <dbReference type="ChEBI" id="CHEBI:456215"/>
    </reaction>
    <physiologicalReaction direction="left-to-right" evidence="11">
        <dbReference type="Rhea" id="RHEA:36140"/>
    </physiologicalReaction>
</comment>
<reference evidence="16" key="1">
    <citation type="submission" date="2020-09" db="EMBL/GenBank/DDBJ databases">
        <authorList>
            <person name="Kikuchi T."/>
        </authorList>
    </citation>
    <scope>NUCLEOTIDE SEQUENCE</scope>
    <source>
        <strain evidence="16">SH1</strain>
    </source>
</reference>
<dbReference type="InterPro" id="IPR042099">
    <property type="entry name" value="ANL_N_sf"/>
</dbReference>
<comment type="catalytic activity">
    <reaction evidence="6">
        <text>5-hydroxy-(6E,8Z,11Z,14Z)-eicosatetraenoate + ATP + CoA = 5-hydroxy-(6E,8Z,11Z,14Z)-eicosatetraenoyl-CoA + AMP + diphosphate</text>
        <dbReference type="Rhea" id="RHEA:52108"/>
        <dbReference type="ChEBI" id="CHEBI:30616"/>
        <dbReference type="ChEBI" id="CHEBI:33019"/>
        <dbReference type="ChEBI" id="CHEBI:57287"/>
        <dbReference type="ChEBI" id="CHEBI:65341"/>
        <dbReference type="ChEBI" id="CHEBI:136407"/>
        <dbReference type="ChEBI" id="CHEBI:456215"/>
    </reaction>
    <physiologicalReaction direction="left-to-right" evidence="6">
        <dbReference type="Rhea" id="RHEA:52109"/>
    </physiologicalReaction>
</comment>
<proteinExistence type="inferred from homology"/>
<evidence type="ECO:0000256" key="13">
    <source>
        <dbReference type="RuleBase" id="RU369030"/>
    </source>
</evidence>
<comment type="similarity">
    <text evidence="1 13">Belongs to the ATP-dependent AMP-binding enzyme family.</text>
</comment>
<name>A0A811LRU1_9BILA</name>
<comment type="catalytic activity">
    <reaction evidence="10">
        <text>(5Z,8Z,11Z,14Z)-eicosatetraenoate + ATP + CoA = (5Z,8Z,11Z,14Z)-eicosatetraenoyl-CoA + AMP + diphosphate</text>
        <dbReference type="Rhea" id="RHEA:19713"/>
        <dbReference type="ChEBI" id="CHEBI:30616"/>
        <dbReference type="ChEBI" id="CHEBI:32395"/>
        <dbReference type="ChEBI" id="CHEBI:33019"/>
        <dbReference type="ChEBI" id="CHEBI:57287"/>
        <dbReference type="ChEBI" id="CHEBI:57368"/>
        <dbReference type="ChEBI" id="CHEBI:456215"/>
        <dbReference type="EC" id="6.2.1.15"/>
    </reaction>
    <physiologicalReaction direction="left-to-right" evidence="10">
        <dbReference type="Rhea" id="RHEA:19714"/>
    </physiologicalReaction>
</comment>
<evidence type="ECO:0000256" key="7">
    <source>
        <dbReference type="ARBA" id="ARBA00024484"/>
    </source>
</evidence>
<comment type="catalytic activity">
    <reaction evidence="8">
        <text>12-hydroxy-(5Z,8Z,10E,14Z)-eicosatetraenoate + ATP + CoA = 12-hydroxy-(5Z,8Z,10E,14Z)-eicosatetraenoyl-CoA + AMP + diphosphate</text>
        <dbReference type="Rhea" id="RHEA:52112"/>
        <dbReference type="ChEBI" id="CHEBI:30616"/>
        <dbReference type="ChEBI" id="CHEBI:33019"/>
        <dbReference type="ChEBI" id="CHEBI:57287"/>
        <dbReference type="ChEBI" id="CHEBI:90718"/>
        <dbReference type="ChEBI" id="CHEBI:136408"/>
        <dbReference type="ChEBI" id="CHEBI:456215"/>
    </reaction>
    <physiologicalReaction direction="left-to-right" evidence="8">
        <dbReference type="Rhea" id="RHEA:52113"/>
    </physiologicalReaction>
</comment>
<evidence type="ECO:0000256" key="12">
    <source>
        <dbReference type="ARBA" id="ARBA00049139"/>
    </source>
</evidence>
<dbReference type="Proteomes" id="UP000614601">
    <property type="component" value="Unassembled WGS sequence"/>
</dbReference>
<evidence type="ECO:0000313" key="16">
    <source>
        <dbReference type="EMBL" id="CAD5230381.1"/>
    </source>
</evidence>
<dbReference type="EMBL" id="CAJFCW020000006">
    <property type="protein sequence ID" value="CAG9127726.1"/>
    <property type="molecule type" value="Genomic_DNA"/>
</dbReference>
<dbReference type="SUPFAM" id="SSF56801">
    <property type="entry name" value="Acetyl-CoA synthetase-like"/>
    <property type="match status" value="1"/>
</dbReference>
<dbReference type="InterPro" id="IPR020845">
    <property type="entry name" value="AMP-binding_CS"/>
</dbReference>
<dbReference type="Gene3D" id="3.40.50.12780">
    <property type="entry name" value="N-terminal domain of ligase-like"/>
    <property type="match status" value="1"/>
</dbReference>
<dbReference type="GO" id="GO:0005524">
    <property type="term" value="F:ATP binding"/>
    <property type="evidence" value="ECO:0007669"/>
    <property type="project" value="UniProtKB-KW"/>
</dbReference>
<evidence type="ECO:0000256" key="2">
    <source>
        <dbReference type="ARBA" id="ARBA00022598"/>
    </source>
</evidence>
<dbReference type="InterPro" id="IPR045311">
    <property type="entry name" value="LC-FACS_euk"/>
</dbReference>
<evidence type="ECO:0000256" key="5">
    <source>
        <dbReference type="ARBA" id="ARBA00022840"/>
    </source>
</evidence>
<comment type="catalytic activity">
    <reaction evidence="7">
        <text>a long-chain fatty acid + ATP + CoA = a long-chain fatty acyl-CoA + AMP + diphosphate</text>
        <dbReference type="Rhea" id="RHEA:15421"/>
        <dbReference type="ChEBI" id="CHEBI:30616"/>
        <dbReference type="ChEBI" id="CHEBI:33019"/>
        <dbReference type="ChEBI" id="CHEBI:57287"/>
        <dbReference type="ChEBI" id="CHEBI:57560"/>
        <dbReference type="ChEBI" id="CHEBI:83139"/>
        <dbReference type="ChEBI" id="CHEBI:456215"/>
        <dbReference type="EC" id="6.2.1.3"/>
    </reaction>
    <physiologicalReaction direction="left-to-right" evidence="7">
        <dbReference type="Rhea" id="RHEA:15422"/>
    </physiologicalReaction>
</comment>
<evidence type="ECO:0000256" key="8">
    <source>
        <dbReference type="ARBA" id="ARBA00024495"/>
    </source>
</evidence>
<dbReference type="Pfam" id="PF00501">
    <property type="entry name" value="AMP-binding"/>
    <property type="match status" value="1"/>
</dbReference>
<protein>
    <recommendedName>
        <fullName evidence="13">Long-chain-fatty-acid--CoA ligase</fullName>
        <ecNumber evidence="13">6.2.1.3</ecNumber>
    </recommendedName>
</protein>
<accession>A0A811LRU1</accession>
<evidence type="ECO:0000256" key="14">
    <source>
        <dbReference type="SAM" id="Phobius"/>
    </source>
</evidence>
<dbReference type="PANTHER" id="PTHR43272:SF107">
    <property type="entry name" value="LONG-CHAIN-FATTY-ACID--COA LIGASE 5"/>
    <property type="match status" value="1"/>
</dbReference>
<evidence type="ECO:0000256" key="6">
    <source>
        <dbReference type="ARBA" id="ARBA00024469"/>
    </source>
</evidence>
<dbReference type="PANTHER" id="PTHR43272">
    <property type="entry name" value="LONG-CHAIN-FATTY-ACID--COA LIGASE"/>
    <property type="match status" value="1"/>
</dbReference>
<gene>
    <name evidence="16" type="ORF">BOKJ2_LOCUS14107</name>
</gene>
<keyword evidence="5 13" id="KW-0067">ATP-binding</keyword>
<comment type="function">
    <text evidence="13">Catalyzes the conversion of long-chain fatty acids to their active form acyl-CoAs for both synthesis of cellular lipids, and degradation via beta-oxidation.</text>
</comment>
<keyword evidence="13" id="KW-0443">Lipid metabolism</keyword>
<keyword evidence="3 13" id="KW-0547">Nucleotide-binding</keyword>
<evidence type="ECO:0000256" key="10">
    <source>
        <dbReference type="ARBA" id="ARBA00024548"/>
    </source>
</evidence>
<comment type="caution">
    <text evidence="16">The sequence shown here is derived from an EMBL/GenBank/DDBJ whole genome shotgun (WGS) entry which is preliminary data.</text>
</comment>